<protein>
    <submittedName>
        <fullName evidence="1">Uncharacterized protein</fullName>
    </submittedName>
</protein>
<evidence type="ECO:0000313" key="2">
    <source>
        <dbReference type="Proteomes" id="UP000070475"/>
    </source>
</evidence>
<reference evidence="1 2" key="1">
    <citation type="submission" date="2015-08" db="EMBL/GenBank/DDBJ databases">
        <title>Genomes of Paenibacillus riograndensis.</title>
        <authorList>
            <person name="Sant'Anna F.H."/>
            <person name="Souza R."/>
            <person name="Ambrosini A."/>
            <person name="Bach E."/>
            <person name="Fernandes G."/>
            <person name="Balsanelli E."/>
            <person name="Baura V.A."/>
            <person name="Pedrosa F.O."/>
            <person name="Souza E.M."/>
            <person name="Passaglia L."/>
        </authorList>
    </citation>
    <scope>NUCLEOTIDE SEQUENCE [LARGE SCALE GENOMIC DNA]</scope>
    <source>
        <strain evidence="1 2">CAS34</strain>
    </source>
</reference>
<name>A0A132TLV9_9BACL</name>
<comment type="caution">
    <text evidence="1">The sequence shown here is derived from an EMBL/GenBank/DDBJ whole genome shotgun (WGS) entry which is preliminary data.</text>
</comment>
<sequence>MLAVKAATFIELVEKKKLLEKNKEQIQLYKTRQGELRNALIELAKIRSKYLLMRDAGIPCPELTEMLCPVEVIANDKAQLFIENPQVVLEKTSFHAFIKVISTTVTSVGQELLQEWKLYIESLMPNIQQDTLSIFKRVPAFKRETELIEQHMDSLRFHKSKLPNDSAEIEKLREVSKVLHQLWIKFGQGNFPPNILEFLRLAGSSTGAPLSILTEDVLKWLNEHGIYNDCTIRI</sequence>
<dbReference type="EMBL" id="LIRB01000145">
    <property type="protein sequence ID" value="KWX72153.1"/>
    <property type="molecule type" value="Genomic_DNA"/>
</dbReference>
<evidence type="ECO:0000313" key="1">
    <source>
        <dbReference type="EMBL" id="KWX72153.1"/>
    </source>
</evidence>
<dbReference type="PATRIC" id="fig|483937.3.peg.5215"/>
<organism evidence="1 2">
    <name type="scientific">Paenibacillus riograndensis</name>
    <dbReference type="NCBI Taxonomy" id="483937"/>
    <lineage>
        <taxon>Bacteria</taxon>
        <taxon>Bacillati</taxon>
        <taxon>Bacillota</taxon>
        <taxon>Bacilli</taxon>
        <taxon>Bacillales</taxon>
        <taxon>Paenibacillaceae</taxon>
        <taxon>Paenibacillus</taxon>
        <taxon>Paenibacillus sonchi group</taxon>
    </lineage>
</organism>
<gene>
    <name evidence="1" type="ORF">AMQ84_26075</name>
</gene>
<dbReference type="OrthoDB" id="511988at2"/>
<dbReference type="Proteomes" id="UP000070475">
    <property type="component" value="Unassembled WGS sequence"/>
</dbReference>
<keyword evidence="2" id="KW-1185">Reference proteome</keyword>
<accession>A0A132TLV9</accession>
<dbReference type="AlphaFoldDB" id="A0A132TLV9"/>
<proteinExistence type="predicted"/>
<dbReference type="RefSeq" id="WP_060862736.1">
    <property type="nucleotide sequence ID" value="NZ_LIRB01000145.1"/>
</dbReference>